<name>A0A916RLY0_9BACI</name>
<dbReference type="EMBL" id="BMEY01000001">
    <property type="protein sequence ID" value="GGA60211.1"/>
    <property type="molecule type" value="Genomic_DNA"/>
</dbReference>
<dbReference type="GO" id="GO:0016020">
    <property type="term" value="C:membrane"/>
    <property type="evidence" value="ECO:0007669"/>
    <property type="project" value="UniProtKB-UniRule"/>
</dbReference>
<dbReference type="Pfam" id="PF00563">
    <property type="entry name" value="EAL"/>
    <property type="match status" value="1"/>
</dbReference>
<keyword evidence="6" id="KW-1185">Reference proteome</keyword>
<dbReference type="SUPFAM" id="SSF55073">
    <property type="entry name" value="Nucleotide cyclase"/>
    <property type="match status" value="1"/>
</dbReference>
<dbReference type="PANTHER" id="PTHR44757">
    <property type="entry name" value="DIGUANYLATE CYCLASE DGCP"/>
    <property type="match status" value="1"/>
</dbReference>
<dbReference type="SMART" id="SM00052">
    <property type="entry name" value="EAL"/>
    <property type="match status" value="1"/>
</dbReference>
<proteinExistence type="predicted"/>
<dbReference type="NCBIfam" id="TIGR00254">
    <property type="entry name" value="GGDEF"/>
    <property type="match status" value="1"/>
</dbReference>
<dbReference type="InterPro" id="IPR001633">
    <property type="entry name" value="EAL_dom"/>
</dbReference>
<dbReference type="CDD" id="cd01948">
    <property type="entry name" value="EAL"/>
    <property type="match status" value="1"/>
</dbReference>
<evidence type="ECO:0000259" key="4">
    <source>
        <dbReference type="PROSITE" id="PS50924"/>
    </source>
</evidence>
<dbReference type="InterPro" id="IPR005330">
    <property type="entry name" value="MHYT_dom"/>
</dbReference>
<dbReference type="CDD" id="cd01949">
    <property type="entry name" value="GGDEF"/>
    <property type="match status" value="1"/>
</dbReference>
<dbReference type="PROSITE" id="PS50883">
    <property type="entry name" value="EAL"/>
    <property type="match status" value="1"/>
</dbReference>
<evidence type="ECO:0000259" key="2">
    <source>
        <dbReference type="PROSITE" id="PS50883"/>
    </source>
</evidence>
<feature type="domain" description="MHYT" evidence="4">
    <location>
        <begin position="5"/>
        <end position="197"/>
    </location>
</feature>
<dbReference type="PROSITE" id="PS50924">
    <property type="entry name" value="MHYT"/>
    <property type="match status" value="1"/>
</dbReference>
<evidence type="ECO:0000313" key="5">
    <source>
        <dbReference type="EMBL" id="GGA60211.1"/>
    </source>
</evidence>
<dbReference type="RefSeq" id="WP_188382656.1">
    <property type="nucleotide sequence ID" value="NZ_BMEY01000001.1"/>
</dbReference>
<feature type="transmembrane region" description="Helical" evidence="1">
    <location>
        <begin position="139"/>
        <end position="159"/>
    </location>
</feature>
<sequence length="665" mass="75254">MTVSYNYYMVALSFLIAILASYSALSIASRISNAEGKMRFFWLFSGSFVMGTGVWSMHFVGMLALHANMAVAYDTKLTFISLFASVIASFIAFLITMPKQIKWNHIAFGGLFMGSGIVAMHYLGMEAMVMEAEVSYHPFYWTLSVVVAIVASYVSLLLFIKFRNYTSSSLLKIFSAIFMGIAITGMHYIGMRATIFDVPSGAEMVHNSAKSMFLVYSVTGNIAIILLISWGSIFFDRHVLEKMAYRDSITNLPNRHEMTRFFNKAVEKEQLSVMFLDLDHFKVINDTLGHDIGDSLIEEVGKRLNQFISEDVKVFRIGGDEFLIIVKQHDRQTAETLAKEILSSLKKVYDIKGNTLYITGSIGISIGVIHDEDRTFLLRAADTAMYKAKALGKNQYCVYNEKMGKQEVRKMEIEKDLQRAIDEKQFYVVYQPKWNVTRNQLCGFEALVRWDHPHLGLISPVEFIPVAEEKGLIVQLTNLVLEEACYQCKQWQQRGIIQPVSVNMSVVLFRNGNLFETIQRVLKATGLEPHLLELEITESMVLEDINNINQQLNMIRSIGVRVSLDDFGTGYSSIGLLDQIPIDALKLDRLFTNDLDTPSKRAIINAIILMADSLKIDVIAEGVENEDHTESLKELGCQVMQGFYYGKPMKDRDIDNWISNSLVVE</sequence>
<dbReference type="InterPro" id="IPR035919">
    <property type="entry name" value="EAL_sf"/>
</dbReference>
<reference evidence="5" key="1">
    <citation type="journal article" date="2014" name="Int. J. Syst. Evol. Microbiol.">
        <title>Complete genome sequence of Corynebacterium casei LMG S-19264T (=DSM 44701T), isolated from a smear-ripened cheese.</title>
        <authorList>
            <consortium name="US DOE Joint Genome Institute (JGI-PGF)"/>
            <person name="Walter F."/>
            <person name="Albersmeier A."/>
            <person name="Kalinowski J."/>
            <person name="Ruckert C."/>
        </authorList>
    </citation>
    <scope>NUCLEOTIDE SEQUENCE</scope>
    <source>
        <strain evidence="5">CGMCC 1.12408</strain>
    </source>
</reference>
<dbReference type="Pfam" id="PF00990">
    <property type="entry name" value="GGDEF"/>
    <property type="match status" value="1"/>
</dbReference>
<dbReference type="PROSITE" id="PS50887">
    <property type="entry name" value="GGDEF"/>
    <property type="match status" value="1"/>
</dbReference>
<dbReference type="Pfam" id="PF03707">
    <property type="entry name" value="MHYT"/>
    <property type="match status" value="2"/>
</dbReference>
<feature type="domain" description="GGDEF" evidence="3">
    <location>
        <begin position="269"/>
        <end position="401"/>
    </location>
</feature>
<evidence type="ECO:0000256" key="1">
    <source>
        <dbReference type="PROSITE-ProRule" id="PRU00244"/>
    </source>
</evidence>
<gene>
    <name evidence="5" type="ORF">GCM10008025_00280</name>
</gene>
<accession>A0A916RLY0</accession>
<dbReference type="InterPro" id="IPR043128">
    <property type="entry name" value="Rev_trsase/Diguanyl_cyclase"/>
</dbReference>
<feature type="domain" description="EAL" evidence="2">
    <location>
        <begin position="410"/>
        <end position="662"/>
    </location>
</feature>
<protein>
    <submittedName>
        <fullName evidence="5">Signaling protein</fullName>
    </submittedName>
</protein>
<organism evidence="5 6">
    <name type="scientific">Ornithinibacillus halotolerans</name>
    <dbReference type="NCBI Taxonomy" id="1274357"/>
    <lineage>
        <taxon>Bacteria</taxon>
        <taxon>Bacillati</taxon>
        <taxon>Bacillota</taxon>
        <taxon>Bacilli</taxon>
        <taxon>Bacillales</taxon>
        <taxon>Bacillaceae</taxon>
        <taxon>Ornithinibacillus</taxon>
    </lineage>
</organism>
<dbReference type="Gene3D" id="3.30.70.270">
    <property type="match status" value="1"/>
</dbReference>
<dbReference type="SMART" id="SM00267">
    <property type="entry name" value="GGDEF"/>
    <property type="match status" value="1"/>
</dbReference>
<keyword evidence="1" id="KW-1133">Transmembrane helix</keyword>
<dbReference type="Proteomes" id="UP000613512">
    <property type="component" value="Unassembled WGS sequence"/>
</dbReference>
<feature type="transmembrane region" description="Helical" evidence="1">
    <location>
        <begin position="211"/>
        <end position="235"/>
    </location>
</feature>
<evidence type="ECO:0000259" key="3">
    <source>
        <dbReference type="PROSITE" id="PS50887"/>
    </source>
</evidence>
<feature type="transmembrane region" description="Helical" evidence="1">
    <location>
        <begin position="77"/>
        <end position="96"/>
    </location>
</feature>
<dbReference type="InterPro" id="IPR000160">
    <property type="entry name" value="GGDEF_dom"/>
</dbReference>
<dbReference type="PANTHER" id="PTHR44757:SF2">
    <property type="entry name" value="BIOFILM ARCHITECTURE MAINTENANCE PROTEIN MBAA"/>
    <property type="match status" value="1"/>
</dbReference>
<reference evidence="5" key="2">
    <citation type="submission" date="2020-09" db="EMBL/GenBank/DDBJ databases">
        <authorList>
            <person name="Sun Q."/>
            <person name="Zhou Y."/>
        </authorList>
    </citation>
    <scope>NUCLEOTIDE SEQUENCE</scope>
    <source>
        <strain evidence="5">CGMCC 1.12408</strain>
    </source>
</reference>
<evidence type="ECO:0000313" key="6">
    <source>
        <dbReference type="Proteomes" id="UP000613512"/>
    </source>
</evidence>
<comment type="caution">
    <text evidence="5">The sequence shown here is derived from an EMBL/GenBank/DDBJ whole genome shotgun (WGS) entry which is preliminary data.</text>
</comment>
<dbReference type="SUPFAM" id="SSF141868">
    <property type="entry name" value="EAL domain-like"/>
    <property type="match status" value="1"/>
</dbReference>
<dbReference type="InterPro" id="IPR052155">
    <property type="entry name" value="Biofilm_reg_signaling"/>
</dbReference>
<keyword evidence="1" id="KW-0472">Membrane</keyword>
<keyword evidence="1" id="KW-0812">Transmembrane</keyword>
<feature type="transmembrane region" description="Helical" evidence="1">
    <location>
        <begin position="103"/>
        <end position="124"/>
    </location>
</feature>
<feature type="transmembrane region" description="Helical" evidence="1">
    <location>
        <begin position="40"/>
        <end position="65"/>
    </location>
</feature>
<feature type="transmembrane region" description="Helical" evidence="1">
    <location>
        <begin position="6"/>
        <end position="28"/>
    </location>
</feature>
<dbReference type="InterPro" id="IPR029787">
    <property type="entry name" value="Nucleotide_cyclase"/>
</dbReference>
<feature type="transmembrane region" description="Helical" evidence="1">
    <location>
        <begin position="171"/>
        <end position="191"/>
    </location>
</feature>
<dbReference type="AlphaFoldDB" id="A0A916RLY0"/>
<dbReference type="Gene3D" id="3.20.20.450">
    <property type="entry name" value="EAL domain"/>
    <property type="match status" value="1"/>
</dbReference>